<feature type="region of interest" description="Disordered" evidence="5">
    <location>
        <begin position="1"/>
        <end position="37"/>
    </location>
</feature>
<dbReference type="InterPro" id="IPR050675">
    <property type="entry name" value="OAF3"/>
</dbReference>
<dbReference type="OrthoDB" id="2269373at2759"/>
<keyword evidence="3" id="KW-0804">Transcription</keyword>
<evidence type="ECO:0000313" key="7">
    <source>
        <dbReference type="EMBL" id="KIM65009.1"/>
    </source>
</evidence>
<evidence type="ECO:0000313" key="8">
    <source>
        <dbReference type="Proteomes" id="UP000053989"/>
    </source>
</evidence>
<dbReference type="GO" id="GO:0000981">
    <property type="term" value="F:DNA-binding transcription factor activity, RNA polymerase II-specific"/>
    <property type="evidence" value="ECO:0007669"/>
    <property type="project" value="InterPro"/>
</dbReference>
<dbReference type="PANTHER" id="PTHR31069">
    <property type="entry name" value="OLEATE-ACTIVATED TRANSCRIPTION FACTOR 1-RELATED"/>
    <property type="match status" value="1"/>
</dbReference>
<dbReference type="InParanoid" id="A0A0C3E9H2"/>
<dbReference type="Pfam" id="PF00172">
    <property type="entry name" value="Zn_clus"/>
    <property type="match status" value="1"/>
</dbReference>
<dbReference type="SMART" id="SM00066">
    <property type="entry name" value="GAL4"/>
    <property type="match status" value="1"/>
</dbReference>
<keyword evidence="4" id="KW-0539">Nucleus</keyword>
<dbReference type="SUPFAM" id="SSF57701">
    <property type="entry name" value="Zn2/Cys6 DNA-binding domain"/>
    <property type="match status" value="1"/>
</dbReference>
<dbReference type="InterPro" id="IPR001138">
    <property type="entry name" value="Zn2Cys6_DnaBD"/>
</dbReference>
<dbReference type="GO" id="GO:0003677">
    <property type="term" value="F:DNA binding"/>
    <property type="evidence" value="ECO:0007669"/>
    <property type="project" value="UniProtKB-KW"/>
</dbReference>
<dbReference type="STRING" id="1036808.A0A0C3E9H2"/>
<evidence type="ECO:0000256" key="1">
    <source>
        <dbReference type="ARBA" id="ARBA00023015"/>
    </source>
</evidence>
<accession>A0A0C3E9H2</accession>
<evidence type="ECO:0000256" key="3">
    <source>
        <dbReference type="ARBA" id="ARBA00023163"/>
    </source>
</evidence>
<dbReference type="AlphaFoldDB" id="A0A0C3E9H2"/>
<evidence type="ECO:0000259" key="6">
    <source>
        <dbReference type="PROSITE" id="PS50048"/>
    </source>
</evidence>
<protein>
    <recommendedName>
        <fullName evidence="6">Zn(2)-C6 fungal-type domain-containing protein</fullName>
    </recommendedName>
</protein>
<dbReference type="InterPro" id="IPR036864">
    <property type="entry name" value="Zn2-C6_fun-type_DNA-bd_sf"/>
</dbReference>
<keyword evidence="8" id="KW-1185">Reference proteome</keyword>
<dbReference type="PROSITE" id="PS50048">
    <property type="entry name" value="ZN2_CY6_FUNGAL_2"/>
    <property type="match status" value="1"/>
</dbReference>
<dbReference type="CDD" id="cd00067">
    <property type="entry name" value="GAL4"/>
    <property type="match status" value="1"/>
</dbReference>
<evidence type="ECO:0000256" key="4">
    <source>
        <dbReference type="ARBA" id="ARBA00023242"/>
    </source>
</evidence>
<name>A0A0C3E9H2_9AGAM</name>
<dbReference type="HOGENOM" id="CLU_733765_0_0_1"/>
<evidence type="ECO:0000256" key="5">
    <source>
        <dbReference type="SAM" id="MobiDB-lite"/>
    </source>
</evidence>
<keyword evidence="2" id="KW-0238">DNA-binding</keyword>
<evidence type="ECO:0000256" key="2">
    <source>
        <dbReference type="ARBA" id="ARBA00023125"/>
    </source>
</evidence>
<dbReference type="EMBL" id="KN822025">
    <property type="protein sequence ID" value="KIM65009.1"/>
    <property type="molecule type" value="Genomic_DNA"/>
</dbReference>
<reference evidence="8" key="2">
    <citation type="submission" date="2015-01" db="EMBL/GenBank/DDBJ databases">
        <title>Evolutionary Origins and Diversification of the Mycorrhizal Mutualists.</title>
        <authorList>
            <consortium name="DOE Joint Genome Institute"/>
            <consortium name="Mycorrhizal Genomics Consortium"/>
            <person name="Kohler A."/>
            <person name="Kuo A."/>
            <person name="Nagy L.G."/>
            <person name="Floudas D."/>
            <person name="Copeland A."/>
            <person name="Barry K.W."/>
            <person name="Cichocki N."/>
            <person name="Veneault-Fourrey C."/>
            <person name="LaButti K."/>
            <person name="Lindquist E.A."/>
            <person name="Lipzen A."/>
            <person name="Lundell T."/>
            <person name="Morin E."/>
            <person name="Murat C."/>
            <person name="Riley R."/>
            <person name="Ohm R."/>
            <person name="Sun H."/>
            <person name="Tunlid A."/>
            <person name="Henrissat B."/>
            <person name="Grigoriev I.V."/>
            <person name="Hibbett D.S."/>
            <person name="Martin F."/>
        </authorList>
    </citation>
    <scope>NUCLEOTIDE SEQUENCE [LARGE SCALE GENOMIC DNA]</scope>
    <source>
        <strain evidence="8">Foug A</strain>
    </source>
</reference>
<dbReference type="Proteomes" id="UP000053989">
    <property type="component" value="Unassembled WGS sequence"/>
</dbReference>
<dbReference type="GO" id="GO:0008270">
    <property type="term" value="F:zinc ion binding"/>
    <property type="evidence" value="ECO:0007669"/>
    <property type="project" value="InterPro"/>
</dbReference>
<feature type="region of interest" description="Disordered" evidence="5">
    <location>
        <begin position="128"/>
        <end position="147"/>
    </location>
</feature>
<organism evidence="7 8">
    <name type="scientific">Scleroderma citrinum Foug A</name>
    <dbReference type="NCBI Taxonomy" id="1036808"/>
    <lineage>
        <taxon>Eukaryota</taxon>
        <taxon>Fungi</taxon>
        <taxon>Dikarya</taxon>
        <taxon>Basidiomycota</taxon>
        <taxon>Agaricomycotina</taxon>
        <taxon>Agaricomycetes</taxon>
        <taxon>Agaricomycetidae</taxon>
        <taxon>Boletales</taxon>
        <taxon>Sclerodermatineae</taxon>
        <taxon>Sclerodermataceae</taxon>
        <taxon>Scleroderma</taxon>
    </lineage>
</organism>
<dbReference type="Gene3D" id="4.10.240.10">
    <property type="entry name" value="Zn(2)-C6 fungal-type DNA-binding domain"/>
    <property type="match status" value="1"/>
</dbReference>
<proteinExistence type="predicted"/>
<keyword evidence="1" id="KW-0805">Transcription regulation</keyword>
<sequence>MSTELKSTRKKRNESDASPSASVPEGDHRKRRRNRTTQSCLNCHTSKRMCDRKRPCGRCTQLGLVGRLCVYEVDDPSQRRDGQDESSQLRKRVAELEGVIRELKNKPHPRWMQAGSTPSEEFEKWHVRSHSRHKSEGPQSMVPEKSDLPSVAKANSNEESSIMEPTIGPSLSQQDYFFSFLRSSLDTPALTFGLPSPLSSPPSVIMTPTDDHSRPYPAINGDQQLSGDLDLASLFISYPGMMDCGDSRLHVDRVLRGDSLNDSSHDSCSSKQNNDGFADGHCGCLNEATSYTVVLELSLRLRKAVDVLSRSSNHRLNNGVCALSQRITELDHLAKIMLMNMPTTPNESLHSCSTNTTTHSTVAPFPVNGCLPTPISSSTVSQSLHGLRPWDIVSSVSDISCDDSFMSWEPPRRG</sequence>
<reference evidence="7 8" key="1">
    <citation type="submission" date="2014-04" db="EMBL/GenBank/DDBJ databases">
        <authorList>
            <consortium name="DOE Joint Genome Institute"/>
            <person name="Kuo A."/>
            <person name="Kohler A."/>
            <person name="Nagy L.G."/>
            <person name="Floudas D."/>
            <person name="Copeland A."/>
            <person name="Barry K.W."/>
            <person name="Cichocki N."/>
            <person name="Veneault-Fourrey C."/>
            <person name="LaButti K."/>
            <person name="Lindquist E.A."/>
            <person name="Lipzen A."/>
            <person name="Lundell T."/>
            <person name="Morin E."/>
            <person name="Murat C."/>
            <person name="Sun H."/>
            <person name="Tunlid A."/>
            <person name="Henrissat B."/>
            <person name="Grigoriev I.V."/>
            <person name="Hibbett D.S."/>
            <person name="Martin F."/>
            <person name="Nordberg H.P."/>
            <person name="Cantor M.N."/>
            <person name="Hua S.X."/>
        </authorList>
    </citation>
    <scope>NUCLEOTIDE SEQUENCE [LARGE SCALE GENOMIC DNA]</scope>
    <source>
        <strain evidence="7 8">Foug A</strain>
    </source>
</reference>
<feature type="domain" description="Zn(2)-C6 fungal-type" evidence="6">
    <location>
        <begin position="39"/>
        <end position="71"/>
    </location>
</feature>
<gene>
    <name evidence="7" type="ORF">SCLCIDRAFT_1212689</name>
</gene>
<dbReference type="PANTHER" id="PTHR31069:SF32">
    <property type="entry name" value="ARGININE METABOLISM REGULATION PROTEIN II"/>
    <property type="match status" value="1"/>
</dbReference>